<dbReference type="EMBL" id="BAAAQM010000037">
    <property type="protein sequence ID" value="GAA1986645.1"/>
    <property type="molecule type" value="Genomic_DNA"/>
</dbReference>
<dbReference type="InterPro" id="IPR000515">
    <property type="entry name" value="MetI-like"/>
</dbReference>
<dbReference type="Proteomes" id="UP001499854">
    <property type="component" value="Unassembled WGS sequence"/>
</dbReference>
<dbReference type="CDD" id="cd06261">
    <property type="entry name" value="TM_PBP2"/>
    <property type="match status" value="1"/>
</dbReference>
<organism evidence="10 11">
    <name type="scientific">Catenulispora subtropica</name>
    <dbReference type="NCBI Taxonomy" id="450798"/>
    <lineage>
        <taxon>Bacteria</taxon>
        <taxon>Bacillati</taxon>
        <taxon>Actinomycetota</taxon>
        <taxon>Actinomycetes</taxon>
        <taxon>Catenulisporales</taxon>
        <taxon>Catenulisporaceae</taxon>
        <taxon>Catenulispora</taxon>
    </lineage>
</organism>
<dbReference type="SUPFAM" id="SSF161098">
    <property type="entry name" value="MetI-like"/>
    <property type="match status" value="1"/>
</dbReference>
<dbReference type="PANTHER" id="PTHR30193">
    <property type="entry name" value="ABC TRANSPORTER PERMEASE PROTEIN"/>
    <property type="match status" value="1"/>
</dbReference>
<feature type="transmembrane region" description="Helical" evidence="7">
    <location>
        <begin position="242"/>
        <end position="262"/>
    </location>
</feature>
<keyword evidence="4 7" id="KW-0812">Transmembrane</keyword>
<feature type="transmembrane region" description="Helical" evidence="7">
    <location>
        <begin position="102"/>
        <end position="125"/>
    </location>
</feature>
<feature type="region of interest" description="Disordered" evidence="8">
    <location>
        <begin position="1"/>
        <end position="30"/>
    </location>
</feature>
<evidence type="ECO:0000256" key="4">
    <source>
        <dbReference type="ARBA" id="ARBA00022692"/>
    </source>
</evidence>
<evidence type="ECO:0000256" key="5">
    <source>
        <dbReference type="ARBA" id="ARBA00022989"/>
    </source>
</evidence>
<dbReference type="Pfam" id="PF00528">
    <property type="entry name" value="BPD_transp_1"/>
    <property type="match status" value="1"/>
</dbReference>
<comment type="similarity">
    <text evidence="7">Belongs to the binding-protein-dependent transport system permease family.</text>
</comment>
<dbReference type="InterPro" id="IPR035906">
    <property type="entry name" value="MetI-like_sf"/>
</dbReference>
<keyword evidence="3" id="KW-1003">Cell membrane</keyword>
<evidence type="ECO:0000256" key="8">
    <source>
        <dbReference type="SAM" id="MobiDB-lite"/>
    </source>
</evidence>
<gene>
    <name evidence="10" type="ORF">GCM10009838_56550</name>
</gene>
<comment type="caution">
    <text evidence="10">The sequence shown here is derived from an EMBL/GenBank/DDBJ whole genome shotgun (WGS) entry which is preliminary data.</text>
</comment>
<proteinExistence type="inferred from homology"/>
<reference evidence="10 11" key="1">
    <citation type="journal article" date="2019" name="Int. J. Syst. Evol. Microbiol.">
        <title>The Global Catalogue of Microorganisms (GCM) 10K type strain sequencing project: providing services to taxonomists for standard genome sequencing and annotation.</title>
        <authorList>
            <consortium name="The Broad Institute Genomics Platform"/>
            <consortium name="The Broad Institute Genome Sequencing Center for Infectious Disease"/>
            <person name="Wu L."/>
            <person name="Ma J."/>
        </authorList>
    </citation>
    <scope>NUCLEOTIDE SEQUENCE [LARGE SCALE GENOMIC DNA]</scope>
    <source>
        <strain evidence="10 11">JCM 16013</strain>
    </source>
</reference>
<feature type="compositionally biased region" description="Low complexity" evidence="8">
    <location>
        <begin position="13"/>
        <end position="25"/>
    </location>
</feature>
<evidence type="ECO:0000313" key="10">
    <source>
        <dbReference type="EMBL" id="GAA1986645.1"/>
    </source>
</evidence>
<accession>A0ABN2SII1</accession>
<keyword evidence="6 7" id="KW-0472">Membrane</keyword>
<evidence type="ECO:0000256" key="6">
    <source>
        <dbReference type="ARBA" id="ARBA00023136"/>
    </source>
</evidence>
<evidence type="ECO:0000313" key="11">
    <source>
        <dbReference type="Proteomes" id="UP001499854"/>
    </source>
</evidence>
<protein>
    <submittedName>
        <fullName evidence="10">Sugar ABC transporter permease</fullName>
    </submittedName>
</protein>
<name>A0ABN2SII1_9ACTN</name>
<feature type="domain" description="ABC transmembrane type-1" evidence="9">
    <location>
        <begin position="103"/>
        <end position="321"/>
    </location>
</feature>
<dbReference type="PROSITE" id="PS50928">
    <property type="entry name" value="ABC_TM1"/>
    <property type="match status" value="1"/>
</dbReference>
<keyword evidence="11" id="KW-1185">Reference proteome</keyword>
<keyword evidence="5 7" id="KW-1133">Transmembrane helix</keyword>
<keyword evidence="2 7" id="KW-0813">Transport</keyword>
<dbReference type="PANTHER" id="PTHR30193:SF41">
    <property type="entry name" value="DIACETYLCHITOBIOSE UPTAKE SYSTEM PERMEASE PROTEIN NGCF"/>
    <property type="match status" value="1"/>
</dbReference>
<dbReference type="RefSeq" id="WP_344660166.1">
    <property type="nucleotide sequence ID" value="NZ_BAAAQM010000037.1"/>
</dbReference>
<evidence type="ECO:0000256" key="3">
    <source>
        <dbReference type="ARBA" id="ARBA00022475"/>
    </source>
</evidence>
<evidence type="ECO:0000256" key="7">
    <source>
        <dbReference type="RuleBase" id="RU363032"/>
    </source>
</evidence>
<dbReference type="Gene3D" id="1.10.3720.10">
    <property type="entry name" value="MetI-like"/>
    <property type="match status" value="1"/>
</dbReference>
<evidence type="ECO:0000256" key="2">
    <source>
        <dbReference type="ARBA" id="ARBA00022448"/>
    </source>
</evidence>
<feature type="transmembrane region" description="Helical" evidence="7">
    <location>
        <begin position="132"/>
        <end position="153"/>
    </location>
</feature>
<feature type="transmembrane region" description="Helical" evidence="7">
    <location>
        <begin position="300"/>
        <end position="320"/>
    </location>
</feature>
<dbReference type="InterPro" id="IPR051393">
    <property type="entry name" value="ABC_transporter_permease"/>
</dbReference>
<evidence type="ECO:0000259" key="9">
    <source>
        <dbReference type="PROSITE" id="PS50928"/>
    </source>
</evidence>
<sequence length="332" mass="35926">METEPQAAPLPGTTRSATPSRTAAPGVPRSRRTDWRAIGVFALMTAPILIGIGIFKYVAIGWSFLLSFSKADRSISLGHWVGFANYSQLLGDPDFRKSITQIVLFTLFIVPVTFAASLGLALMVHRIRRGRALFRTTFLIPAAVSYVAGSLVWKMCLFSSLPGGLANTVGGWFGASPTPWLQQVSPPVYWVVIVTLRLWLQVGFFMILLLAGLQGIPKEIYEAAELDGATGWRKLRRITLPLLRNTSVAVLMLLFIAAFQAFDEFYNLFTGGGAATSGAATAVKPPLVYLYDKALGDQNYGLGSAGSFVVTGLIVLVTLLQGRLTGFGKSEE</sequence>
<feature type="transmembrane region" description="Helical" evidence="7">
    <location>
        <begin position="188"/>
        <end position="211"/>
    </location>
</feature>
<feature type="transmembrane region" description="Helical" evidence="7">
    <location>
        <begin position="38"/>
        <end position="60"/>
    </location>
</feature>
<evidence type="ECO:0000256" key="1">
    <source>
        <dbReference type="ARBA" id="ARBA00004651"/>
    </source>
</evidence>
<comment type="subcellular location">
    <subcellularLocation>
        <location evidence="1 7">Cell membrane</location>
        <topology evidence="1 7">Multi-pass membrane protein</topology>
    </subcellularLocation>
</comment>